<protein>
    <submittedName>
        <fullName evidence="1">Sigma-fimbriae usher protein</fullName>
    </submittedName>
</protein>
<organism evidence="1 2">
    <name type="scientific">Caballeronia sordidicola</name>
    <name type="common">Burkholderia sordidicola</name>
    <dbReference type="NCBI Taxonomy" id="196367"/>
    <lineage>
        <taxon>Bacteria</taxon>
        <taxon>Pseudomonadati</taxon>
        <taxon>Pseudomonadota</taxon>
        <taxon>Betaproteobacteria</taxon>
        <taxon>Burkholderiales</taxon>
        <taxon>Burkholderiaceae</taxon>
        <taxon>Caballeronia</taxon>
    </lineage>
</organism>
<dbReference type="GO" id="GO:0009279">
    <property type="term" value="C:cell outer membrane"/>
    <property type="evidence" value="ECO:0007669"/>
    <property type="project" value="TreeGrafter"/>
</dbReference>
<dbReference type="AlphaFoldDB" id="A0A226X533"/>
<reference evidence="2" key="1">
    <citation type="submission" date="2017-01" db="EMBL/GenBank/DDBJ databases">
        <title>Genome Analysis of Deinococcus marmoris KOPRI26562.</title>
        <authorList>
            <person name="Kim J.H."/>
            <person name="Oh H.-M."/>
        </authorList>
    </citation>
    <scope>NUCLEOTIDE SEQUENCE [LARGE SCALE GENOMIC DNA]</scope>
    <source>
        <strain evidence="2">PAMC 26633</strain>
    </source>
</reference>
<sequence length="604" mass="64326">MHGLRTALAAAGLIAVGSTCVYGRTPLLLPDASANLPHDVYLEVDLNGQRTSVIAQFRELNGHLAATGKDLSSIGIAIGRLGIAETADVQLDAIPGLRYSYDVARQAVDLQIPDSIRKPYTFNTRELTATPRATSSRGFVINYDAFAQSDTDAQLAVWSEERYFDPAGVFSNTGIAYLYRNQHRYTRYDTSWNMSNPDTLNTTQIGDTISSSLAWSRSIRISGFQWRSNFALRPDLVTFPVPALGGSAVVPSSVDLYINSVRQYSGNVPSGPFIVNSVPGITGAGQATVITHDALGRTVATSVPLYVDTRLLASGLSSYSFEAGFLRRNYGIDSFDYDPRPSMSGSARYGVNDFLTLEGHGEATGGLYNAGGGALVRLGMAGVVNGSLSGSAGRLAGTQASLGYELIEPHFSIDAQTIRAFGNYGDLAARDGAPVPSATDRVTLALPFYSSQTFSVSYIGFKFPQALPSQIGSVSYTLNFSNLASLNLSAYRDFKQHNSRGAFLSMSFGLGHNASINATVGRQNGQSSYNVNATRPPDYDGGWGWGAQAGDTGSVPFRQAQVQYLGRDGEVTALAQNIAGRTSASVDVTGAIVLMDHSVGSMPF</sequence>
<dbReference type="EMBL" id="MTHB01000060">
    <property type="protein sequence ID" value="OXC78544.1"/>
    <property type="molecule type" value="Genomic_DNA"/>
</dbReference>
<name>A0A226X533_CABSO</name>
<comment type="caution">
    <text evidence="1">The sequence shown here is derived from an EMBL/GenBank/DDBJ whole genome shotgun (WGS) entry which is preliminary data.</text>
</comment>
<dbReference type="GO" id="GO:0015473">
    <property type="term" value="F:fimbrial usher porin activity"/>
    <property type="evidence" value="ECO:0007669"/>
    <property type="project" value="InterPro"/>
</dbReference>
<dbReference type="Gene3D" id="2.60.40.3110">
    <property type="match status" value="1"/>
</dbReference>
<dbReference type="Pfam" id="PF00577">
    <property type="entry name" value="Usher"/>
    <property type="match status" value="1"/>
</dbReference>
<dbReference type="Proteomes" id="UP000214720">
    <property type="component" value="Unassembled WGS sequence"/>
</dbReference>
<evidence type="ECO:0000313" key="2">
    <source>
        <dbReference type="Proteomes" id="UP000214720"/>
    </source>
</evidence>
<proteinExistence type="predicted"/>
<dbReference type="GO" id="GO:0009297">
    <property type="term" value="P:pilus assembly"/>
    <property type="evidence" value="ECO:0007669"/>
    <property type="project" value="InterPro"/>
</dbReference>
<dbReference type="PANTHER" id="PTHR30451">
    <property type="entry name" value="OUTER MEMBRANE USHER PROTEIN"/>
    <property type="match status" value="1"/>
</dbReference>
<dbReference type="PANTHER" id="PTHR30451:SF5">
    <property type="entry name" value="SLR0019 PROTEIN"/>
    <property type="match status" value="1"/>
</dbReference>
<accession>A0A226X533</accession>
<gene>
    <name evidence="1" type="ORF">BSU04_11285</name>
</gene>
<evidence type="ECO:0000313" key="1">
    <source>
        <dbReference type="EMBL" id="OXC78544.1"/>
    </source>
</evidence>
<dbReference type="InterPro" id="IPR000015">
    <property type="entry name" value="Fimb_usher"/>
</dbReference>